<dbReference type="PANTHER" id="PTHR43877:SF2">
    <property type="entry name" value="AMINOALKYLPHOSPHONATE N-ACETYLTRANSFERASE-RELATED"/>
    <property type="match status" value="1"/>
</dbReference>
<keyword evidence="2" id="KW-0012">Acyltransferase</keyword>
<dbReference type="InterPro" id="IPR016181">
    <property type="entry name" value="Acyl_CoA_acyltransferase"/>
</dbReference>
<proteinExistence type="predicted"/>
<dbReference type="GO" id="GO:0016747">
    <property type="term" value="F:acyltransferase activity, transferring groups other than amino-acyl groups"/>
    <property type="evidence" value="ECO:0007669"/>
    <property type="project" value="InterPro"/>
</dbReference>
<sequence>MGIPVPAGLQREALVRLLGGGSSVPDATVQNFIEQAPTFGIDLTLLAAAVTPHDDIHKVRQVCLPVIGAGRTVMLFVSGGVGGGPPDASRDRAAAIREAVRLASQGYGAKAHLIQALAQPRERWAAASFEMAGLRRLTDLYYLAKSLQIRESAGAVAAGRPVKPLADTSWPAGISVRAMDSSPEAERDLRRALEASYEDTLDCPELAGMRTLDDIIDAHRDVGTFDPALWWLVEREGTPEGCVLLNRCPAQSCVELVYVGISPAVRGLGLGRLLLQRAIAASSPHGRELRCAVDARNAPARRLYSALGFRETERRVAYVALTQDVLGKQGNLRASQQP</sequence>
<dbReference type="Pfam" id="PF00583">
    <property type="entry name" value="Acetyltransf_1"/>
    <property type="match status" value="1"/>
</dbReference>
<dbReference type="PROSITE" id="PS51186">
    <property type="entry name" value="GNAT"/>
    <property type="match status" value="1"/>
</dbReference>
<reference evidence="4" key="1">
    <citation type="submission" date="2010-01" db="EMBL/GenBank/DDBJ databases">
        <title>Genome fragments of uncultured bacteria from the North Pacific subtropical Gyre.</title>
        <authorList>
            <person name="Pham V.D."/>
            <person name="Delong E.F."/>
        </authorList>
    </citation>
    <scope>NUCLEOTIDE SEQUENCE</scope>
</reference>
<dbReference type="InterPro" id="IPR000182">
    <property type="entry name" value="GNAT_dom"/>
</dbReference>
<dbReference type="SUPFAM" id="SSF55729">
    <property type="entry name" value="Acyl-CoA N-acyltransferases (Nat)"/>
    <property type="match status" value="1"/>
</dbReference>
<evidence type="ECO:0000313" key="4">
    <source>
        <dbReference type="EMBL" id="ADI22397.1"/>
    </source>
</evidence>
<organism evidence="4">
    <name type="scientific">uncultured Planctomycetales bacterium HF0500_02G17</name>
    <dbReference type="NCBI Taxonomy" id="723608"/>
    <lineage>
        <taxon>Bacteria</taxon>
        <taxon>Pseudomonadati</taxon>
        <taxon>Planctomycetota</taxon>
        <taxon>Planctomycetia</taxon>
        <taxon>Planctomycetales</taxon>
        <taxon>environmental samples</taxon>
    </lineage>
</organism>
<dbReference type="InterPro" id="IPR050832">
    <property type="entry name" value="Bact_Acetyltransf"/>
</dbReference>
<dbReference type="EMBL" id="GU567984">
    <property type="protein sequence ID" value="ADI22397.1"/>
    <property type="molecule type" value="Genomic_DNA"/>
</dbReference>
<name>E7C4M3_9BACT</name>
<accession>E7C4M3</accession>
<evidence type="ECO:0000256" key="1">
    <source>
        <dbReference type="ARBA" id="ARBA00022679"/>
    </source>
</evidence>
<evidence type="ECO:0000259" key="3">
    <source>
        <dbReference type="PROSITE" id="PS51186"/>
    </source>
</evidence>
<dbReference type="AlphaFoldDB" id="E7C4M3"/>
<feature type="domain" description="N-acetyltransferase" evidence="3">
    <location>
        <begin position="187"/>
        <end position="331"/>
    </location>
</feature>
<dbReference type="PANTHER" id="PTHR43877">
    <property type="entry name" value="AMINOALKYLPHOSPHONATE N-ACETYLTRANSFERASE-RELATED-RELATED"/>
    <property type="match status" value="1"/>
</dbReference>
<keyword evidence="1" id="KW-0808">Transferase</keyword>
<evidence type="ECO:0000256" key="2">
    <source>
        <dbReference type="ARBA" id="ARBA00023315"/>
    </source>
</evidence>
<dbReference type="Gene3D" id="3.40.630.30">
    <property type="match status" value="1"/>
</dbReference>
<protein>
    <recommendedName>
        <fullName evidence="3">N-acetyltransferase domain-containing protein</fullName>
    </recommendedName>
</protein>